<dbReference type="PANTHER" id="PTHR46481">
    <property type="entry name" value="ZINC FINGER BED DOMAIN-CONTAINING PROTEIN 4"/>
    <property type="match status" value="1"/>
</dbReference>
<keyword evidence="8" id="KW-1185">Reference proteome</keyword>
<keyword evidence="3" id="KW-0863">Zinc-finger</keyword>
<dbReference type="PANTHER" id="PTHR46481:SF10">
    <property type="entry name" value="ZINC FINGER BED DOMAIN-CONTAINING PROTEIN 39"/>
    <property type="match status" value="1"/>
</dbReference>
<evidence type="ECO:0000256" key="6">
    <source>
        <dbReference type="SAM" id="MobiDB-lite"/>
    </source>
</evidence>
<reference evidence="7" key="1">
    <citation type="submission" date="2021-12" db="EMBL/GenBank/DDBJ databases">
        <title>Prjna785345.</title>
        <authorList>
            <person name="Rujirawat T."/>
            <person name="Krajaejun T."/>
        </authorList>
    </citation>
    <scope>NUCLEOTIDE SEQUENCE</scope>
    <source>
        <strain evidence="7">Pi057C3</strain>
    </source>
</reference>
<feature type="region of interest" description="Disordered" evidence="6">
    <location>
        <begin position="1"/>
        <end position="35"/>
    </location>
</feature>
<accession>A0AAD5LEL9</accession>
<evidence type="ECO:0000256" key="4">
    <source>
        <dbReference type="ARBA" id="ARBA00022833"/>
    </source>
</evidence>
<feature type="compositionally biased region" description="Low complexity" evidence="6">
    <location>
        <begin position="51"/>
        <end position="63"/>
    </location>
</feature>
<feature type="compositionally biased region" description="Low complexity" evidence="6">
    <location>
        <begin position="149"/>
        <end position="162"/>
    </location>
</feature>
<evidence type="ECO:0000313" key="8">
    <source>
        <dbReference type="Proteomes" id="UP001209570"/>
    </source>
</evidence>
<dbReference type="GO" id="GO:0008270">
    <property type="term" value="F:zinc ion binding"/>
    <property type="evidence" value="ECO:0007669"/>
    <property type="project" value="UniProtKB-KW"/>
</dbReference>
<feature type="region of interest" description="Disordered" evidence="6">
    <location>
        <begin position="51"/>
        <end position="75"/>
    </location>
</feature>
<keyword evidence="4" id="KW-0862">Zinc</keyword>
<dbReference type="EMBL" id="JAKCXM010000221">
    <property type="protein sequence ID" value="KAJ0398296.1"/>
    <property type="molecule type" value="Genomic_DNA"/>
</dbReference>
<organism evidence="7 8">
    <name type="scientific">Pythium insidiosum</name>
    <name type="common">Pythiosis disease agent</name>
    <dbReference type="NCBI Taxonomy" id="114742"/>
    <lineage>
        <taxon>Eukaryota</taxon>
        <taxon>Sar</taxon>
        <taxon>Stramenopiles</taxon>
        <taxon>Oomycota</taxon>
        <taxon>Peronosporomycetes</taxon>
        <taxon>Pythiales</taxon>
        <taxon>Pythiaceae</taxon>
        <taxon>Pythium</taxon>
    </lineage>
</organism>
<proteinExistence type="predicted"/>
<keyword evidence="2" id="KW-0479">Metal-binding</keyword>
<dbReference type="AlphaFoldDB" id="A0AAD5LEL9"/>
<evidence type="ECO:0008006" key="9">
    <source>
        <dbReference type="Google" id="ProtNLM"/>
    </source>
</evidence>
<feature type="region of interest" description="Disordered" evidence="6">
    <location>
        <begin position="123"/>
        <end position="162"/>
    </location>
</feature>
<sequence length="741" mass="80583">MENEVIAPPSLNANDSTPAPAPAPSAGDQRGIHGDMMQAALDAAATTAALSDSASSKSNASALSKRRRGHRSQSEIWKLLTTEENPHKVTTSTCMHCDNVVPHHHKSEKARAHLQRCPEFRRKMAQVDPNQRPPWLDLDSDGKRRRRGSTSSSSAGAVAPGSEVGGSFGSLLGMVPNGGGHAHENPSLGVIPTPLGIGRGHALPDASAVIHALTMYLYTNGAPAAHIEDPFIRQLLQLCVHPTFRPTSSDFRGPLLERAMGGVHAKMQHLLDASEVCGVAVNSWLRQPITPSERQSLHVVAANKDTLVFYLQSRQETSSDASASSERQLHNVIRSMDLCGKLIAGAVTDNTPASQVMWGKAKKIYPGRFFFGCASHGLHLFVQGVFEPEKIPADVAQSNLTTEYPFESLQAVVRNWNTVLTFMTTHASASERSRFSKEVGTSDLESLFSTPRTLCASLEALKAALPGLSLLVAEPSFLGSSDDDNRRRRLAVQAIVLDGTLPDTLRKAISILHPLDALMARLDNDSHVPCSEVFYWFAKSIPDALAKIAGLSPREMSYLLQLNQTRFNGMYGDAHGIAFLLDPRYVGEGLSPEVRKSVEDMVFEVPPDEMSTKATDEHKFAIAQELTEYVIDATREKNLNTFRYSMLVRNKKSIYQYWLTDGQRWPLLHRLAMRVFGLPASTVPAISRVLGAKTALPAGESDADVLDRLRFVQVNSKVISTAESRAASVGVAASDVLEAAL</sequence>
<name>A0AAD5LEL9_PYTIN</name>
<evidence type="ECO:0000313" key="7">
    <source>
        <dbReference type="EMBL" id="KAJ0398296.1"/>
    </source>
</evidence>
<evidence type="ECO:0000256" key="1">
    <source>
        <dbReference type="ARBA" id="ARBA00004123"/>
    </source>
</evidence>
<gene>
    <name evidence="7" type="ORF">P43SY_000818</name>
</gene>
<comment type="caution">
    <text evidence="7">The sequence shown here is derived from an EMBL/GenBank/DDBJ whole genome shotgun (WGS) entry which is preliminary data.</text>
</comment>
<evidence type="ECO:0000256" key="2">
    <source>
        <dbReference type="ARBA" id="ARBA00022723"/>
    </source>
</evidence>
<comment type="subcellular location">
    <subcellularLocation>
        <location evidence="1">Nucleus</location>
    </subcellularLocation>
</comment>
<dbReference type="InterPro" id="IPR052035">
    <property type="entry name" value="ZnF_BED_domain_contain"/>
</dbReference>
<dbReference type="GO" id="GO:0005634">
    <property type="term" value="C:nucleus"/>
    <property type="evidence" value="ECO:0007669"/>
    <property type="project" value="UniProtKB-SubCell"/>
</dbReference>
<dbReference type="InterPro" id="IPR012337">
    <property type="entry name" value="RNaseH-like_sf"/>
</dbReference>
<dbReference type="SUPFAM" id="SSF53098">
    <property type="entry name" value="Ribonuclease H-like"/>
    <property type="match status" value="1"/>
</dbReference>
<evidence type="ECO:0000256" key="3">
    <source>
        <dbReference type="ARBA" id="ARBA00022771"/>
    </source>
</evidence>
<evidence type="ECO:0000256" key="5">
    <source>
        <dbReference type="ARBA" id="ARBA00023242"/>
    </source>
</evidence>
<keyword evidence="5" id="KW-0539">Nucleus</keyword>
<protein>
    <recommendedName>
        <fullName evidence="9">DUF659 domain-containing protein</fullName>
    </recommendedName>
</protein>
<dbReference type="Proteomes" id="UP001209570">
    <property type="component" value="Unassembled WGS sequence"/>
</dbReference>